<evidence type="ECO:0008006" key="3">
    <source>
        <dbReference type="Google" id="ProtNLM"/>
    </source>
</evidence>
<dbReference type="Gene3D" id="3.30.530.20">
    <property type="match status" value="1"/>
</dbReference>
<dbReference type="InterPro" id="IPR010419">
    <property type="entry name" value="CO_DH_gsu"/>
</dbReference>
<dbReference type="STRING" id="1855283.SAMN05216382_2652"/>
<gene>
    <name evidence="1" type="ORF">SAMN05216382_2652</name>
</gene>
<organism evidence="1 2">
    <name type="scientific">Sphingomonas palmae</name>
    <dbReference type="NCBI Taxonomy" id="1855283"/>
    <lineage>
        <taxon>Bacteria</taxon>
        <taxon>Pseudomonadati</taxon>
        <taxon>Pseudomonadota</taxon>
        <taxon>Alphaproteobacteria</taxon>
        <taxon>Sphingomonadales</taxon>
        <taxon>Sphingomonadaceae</taxon>
        <taxon>Sphingomonas</taxon>
    </lineage>
</organism>
<dbReference type="SUPFAM" id="SSF55961">
    <property type="entry name" value="Bet v1-like"/>
    <property type="match status" value="1"/>
</dbReference>
<dbReference type="PANTHER" id="PTHR38588:SF1">
    <property type="entry name" value="BLL0334 PROTEIN"/>
    <property type="match status" value="1"/>
</dbReference>
<dbReference type="Proteomes" id="UP000199214">
    <property type="component" value="Unassembled WGS sequence"/>
</dbReference>
<name>A0A1H7T4F8_9SPHN</name>
<dbReference type="PANTHER" id="PTHR38588">
    <property type="entry name" value="BLL0334 PROTEIN"/>
    <property type="match status" value="1"/>
</dbReference>
<evidence type="ECO:0000313" key="2">
    <source>
        <dbReference type="Proteomes" id="UP000199214"/>
    </source>
</evidence>
<proteinExistence type="predicted"/>
<accession>A0A1H7T4F8</accession>
<protein>
    <recommendedName>
        <fullName evidence="3">Carbon monoxide dehydrogenase subunit G</fullName>
    </recommendedName>
</protein>
<dbReference type="AlphaFoldDB" id="A0A1H7T4F8"/>
<keyword evidence="2" id="KW-1185">Reference proteome</keyword>
<dbReference type="RefSeq" id="WP_177171671.1">
    <property type="nucleotide sequence ID" value="NZ_FNZZ01000005.1"/>
</dbReference>
<dbReference type="InterPro" id="IPR023393">
    <property type="entry name" value="START-like_dom_sf"/>
</dbReference>
<reference evidence="2" key="1">
    <citation type="submission" date="2016-10" db="EMBL/GenBank/DDBJ databases">
        <authorList>
            <person name="Varghese N."/>
            <person name="Submissions S."/>
        </authorList>
    </citation>
    <scope>NUCLEOTIDE SEQUENCE [LARGE SCALE GENOMIC DNA]</scope>
    <source>
        <strain evidence="2">JS21-1</strain>
    </source>
</reference>
<dbReference type="Pfam" id="PF06240">
    <property type="entry name" value="COXG"/>
    <property type="match status" value="1"/>
</dbReference>
<sequence length="153" mass="16626">MKFTGEFTIPAPRAEVFERLNDPHFFSSCLEGISELTEIDGEHYTATLETRIAYIKFRFAVAVALVERVAPEKVVARVEGTPKGVVGRLTATAEAHLGEADEGRETLVTYEMDVALAGKLGSLGQPVLKSKAKEMERGFVKNVNAAFAAEHAS</sequence>
<dbReference type="EMBL" id="FNZZ01000005">
    <property type="protein sequence ID" value="SEL79194.1"/>
    <property type="molecule type" value="Genomic_DNA"/>
</dbReference>
<evidence type="ECO:0000313" key="1">
    <source>
        <dbReference type="EMBL" id="SEL79194.1"/>
    </source>
</evidence>